<evidence type="ECO:0000313" key="2">
    <source>
        <dbReference type="EMBL" id="KZL15348.1"/>
    </source>
</evidence>
<gene>
    <name evidence="2" type="ORF">PsAD2_03604</name>
</gene>
<dbReference type="InterPro" id="IPR016181">
    <property type="entry name" value="Acyl_CoA_acyltransferase"/>
</dbReference>
<organism evidence="2 3">
    <name type="scientific">Pseudovibrio axinellae</name>
    <dbReference type="NCBI Taxonomy" id="989403"/>
    <lineage>
        <taxon>Bacteria</taxon>
        <taxon>Pseudomonadati</taxon>
        <taxon>Pseudomonadota</taxon>
        <taxon>Alphaproteobacteria</taxon>
        <taxon>Hyphomicrobiales</taxon>
        <taxon>Stappiaceae</taxon>
        <taxon>Pseudovibrio</taxon>
    </lineage>
</organism>
<reference evidence="2 3" key="1">
    <citation type="journal article" date="2016" name="Front. Microbiol.">
        <title>Comparative Genomic Analysis Reveals a Diverse Repertoire of Genes Involved in Prokaryote-Eukaryote Interactions within the Pseudovibrio Genus.</title>
        <authorList>
            <person name="Romano S."/>
            <person name="Fernandez-Guerra A."/>
            <person name="Reen F.J."/>
            <person name="Glockner F.O."/>
            <person name="Crowley S.P."/>
            <person name="O'Sullivan O."/>
            <person name="Cotter P.D."/>
            <person name="Adams C."/>
            <person name="Dobson A.D."/>
            <person name="O'Gara F."/>
        </authorList>
    </citation>
    <scope>NUCLEOTIDE SEQUENCE [LARGE SCALE GENOMIC DNA]</scope>
    <source>
        <strain evidence="2 3">Ad2</strain>
    </source>
</reference>
<name>A0A161V857_9HYPH</name>
<keyword evidence="2" id="KW-0808">Transferase</keyword>
<dbReference type="Gene3D" id="3.40.630.30">
    <property type="match status" value="1"/>
</dbReference>
<dbReference type="PROSITE" id="PS51186">
    <property type="entry name" value="GNAT"/>
    <property type="match status" value="1"/>
</dbReference>
<dbReference type="SUPFAM" id="SSF55729">
    <property type="entry name" value="Acyl-CoA N-acyltransferases (Nat)"/>
    <property type="match status" value="1"/>
</dbReference>
<dbReference type="EMBL" id="LMCB01000074">
    <property type="protein sequence ID" value="KZL15348.1"/>
    <property type="molecule type" value="Genomic_DNA"/>
</dbReference>
<feature type="domain" description="N-acetyltransferase" evidence="1">
    <location>
        <begin position="134"/>
        <end position="268"/>
    </location>
</feature>
<sequence>MTVLSMNDTLKNLEISYSRFNAQRTLSSSSESRFYLDHIGGLTLLIDEARSYDNRLLGVCESNIDAVPAALQKFSSLGLRPRIDLEPEALTTKTAKTLNQHGYFPTTSLVFLAMNNTHQDPFCPSPKTDFPSDVRVEIVPHARVDTFLDLLKKLVGLTCDEELWLKRKHLYCTQQFVCFVAYVDGEPCACATLFVEGALGVLANAVTLDSYRGRGCQRALLEARIEHAHSRGIQCTMSDVLPNTTSQRNCQRVGFMPINTRSLWEYVA</sequence>
<dbReference type="OrthoDB" id="7889059at2"/>
<accession>A0A161V857</accession>
<dbReference type="Pfam" id="PF00583">
    <property type="entry name" value="Acetyltransf_1"/>
    <property type="match status" value="1"/>
</dbReference>
<dbReference type="PATRIC" id="fig|989403.3.peg.3897"/>
<evidence type="ECO:0000313" key="3">
    <source>
        <dbReference type="Proteomes" id="UP000076577"/>
    </source>
</evidence>
<dbReference type="CDD" id="cd04301">
    <property type="entry name" value="NAT_SF"/>
    <property type="match status" value="1"/>
</dbReference>
<proteinExistence type="predicted"/>
<keyword evidence="3" id="KW-1185">Reference proteome</keyword>
<dbReference type="GO" id="GO:0016747">
    <property type="term" value="F:acyltransferase activity, transferring groups other than amino-acyl groups"/>
    <property type="evidence" value="ECO:0007669"/>
    <property type="project" value="InterPro"/>
</dbReference>
<dbReference type="Proteomes" id="UP000076577">
    <property type="component" value="Unassembled WGS sequence"/>
</dbReference>
<evidence type="ECO:0000259" key="1">
    <source>
        <dbReference type="PROSITE" id="PS51186"/>
    </source>
</evidence>
<dbReference type="AlphaFoldDB" id="A0A161V857"/>
<protein>
    <submittedName>
        <fullName evidence="2">Acetyltransferase (GNAT) family protein</fullName>
    </submittedName>
</protein>
<dbReference type="RefSeq" id="WP_068009066.1">
    <property type="nucleotide sequence ID" value="NZ_FOFM01000012.1"/>
</dbReference>
<comment type="caution">
    <text evidence="2">The sequence shown here is derived from an EMBL/GenBank/DDBJ whole genome shotgun (WGS) entry which is preliminary data.</text>
</comment>
<dbReference type="InterPro" id="IPR000182">
    <property type="entry name" value="GNAT_dom"/>
</dbReference>